<dbReference type="InterPro" id="IPR020846">
    <property type="entry name" value="MFS_dom"/>
</dbReference>
<feature type="transmembrane region" description="Helical" evidence="7">
    <location>
        <begin position="561"/>
        <end position="581"/>
    </location>
</feature>
<reference evidence="9 10" key="1">
    <citation type="journal article" date="2018" name="Nat. Ecol. Evol.">
        <title>Pezizomycetes genomes reveal the molecular basis of ectomycorrhizal truffle lifestyle.</title>
        <authorList>
            <person name="Murat C."/>
            <person name="Payen T."/>
            <person name="Noel B."/>
            <person name="Kuo A."/>
            <person name="Morin E."/>
            <person name="Chen J."/>
            <person name="Kohler A."/>
            <person name="Krizsan K."/>
            <person name="Balestrini R."/>
            <person name="Da Silva C."/>
            <person name="Montanini B."/>
            <person name="Hainaut M."/>
            <person name="Levati E."/>
            <person name="Barry K.W."/>
            <person name="Belfiori B."/>
            <person name="Cichocki N."/>
            <person name="Clum A."/>
            <person name="Dockter R.B."/>
            <person name="Fauchery L."/>
            <person name="Guy J."/>
            <person name="Iotti M."/>
            <person name="Le Tacon F."/>
            <person name="Lindquist E.A."/>
            <person name="Lipzen A."/>
            <person name="Malagnac F."/>
            <person name="Mello A."/>
            <person name="Molinier V."/>
            <person name="Miyauchi S."/>
            <person name="Poulain J."/>
            <person name="Riccioni C."/>
            <person name="Rubini A."/>
            <person name="Sitrit Y."/>
            <person name="Splivallo R."/>
            <person name="Traeger S."/>
            <person name="Wang M."/>
            <person name="Zifcakova L."/>
            <person name="Wipf D."/>
            <person name="Zambonelli A."/>
            <person name="Paolocci F."/>
            <person name="Nowrousian M."/>
            <person name="Ottonello S."/>
            <person name="Baldrian P."/>
            <person name="Spatafora J.W."/>
            <person name="Henrissat B."/>
            <person name="Nagy L.G."/>
            <person name="Aury J.M."/>
            <person name="Wincker P."/>
            <person name="Grigoriev I.V."/>
            <person name="Bonfante P."/>
            <person name="Martin F.M."/>
        </authorList>
    </citation>
    <scope>NUCLEOTIDE SEQUENCE [LARGE SCALE GENOMIC DNA]</scope>
    <source>
        <strain evidence="9 10">ATCC MYA-4762</strain>
    </source>
</reference>
<feature type="transmembrane region" description="Helical" evidence="7">
    <location>
        <begin position="531"/>
        <end position="549"/>
    </location>
</feature>
<feature type="transmembrane region" description="Helical" evidence="7">
    <location>
        <begin position="213"/>
        <end position="235"/>
    </location>
</feature>
<feature type="compositionally biased region" description="Low complexity" evidence="6">
    <location>
        <begin position="35"/>
        <end position="46"/>
    </location>
</feature>
<feature type="transmembrane region" description="Helical" evidence="7">
    <location>
        <begin position="484"/>
        <end position="511"/>
    </location>
</feature>
<evidence type="ECO:0000256" key="4">
    <source>
        <dbReference type="ARBA" id="ARBA00022989"/>
    </source>
</evidence>
<dbReference type="InterPro" id="IPR011701">
    <property type="entry name" value="MFS"/>
</dbReference>
<gene>
    <name evidence="9" type="ORF">L211DRAFT_855872</name>
</gene>
<evidence type="ECO:0000313" key="10">
    <source>
        <dbReference type="Proteomes" id="UP000267821"/>
    </source>
</evidence>
<dbReference type="GO" id="GO:0016020">
    <property type="term" value="C:membrane"/>
    <property type="evidence" value="ECO:0007669"/>
    <property type="project" value="UniProtKB-SubCell"/>
</dbReference>
<dbReference type="Gene3D" id="1.20.1250.20">
    <property type="entry name" value="MFS general substrate transporter like domains"/>
    <property type="match status" value="2"/>
</dbReference>
<evidence type="ECO:0000256" key="6">
    <source>
        <dbReference type="SAM" id="MobiDB-lite"/>
    </source>
</evidence>
<keyword evidence="10" id="KW-1185">Reference proteome</keyword>
<feature type="transmembrane region" description="Helical" evidence="7">
    <location>
        <begin position="84"/>
        <end position="102"/>
    </location>
</feature>
<feature type="region of interest" description="Disordered" evidence="6">
    <location>
        <begin position="316"/>
        <end position="367"/>
    </location>
</feature>
<evidence type="ECO:0000256" key="3">
    <source>
        <dbReference type="ARBA" id="ARBA00022692"/>
    </source>
</evidence>
<dbReference type="InterPro" id="IPR001958">
    <property type="entry name" value="Tet-R_TetA/multi-R_MdtG-like"/>
</dbReference>
<feature type="transmembrane region" description="Helical" evidence="7">
    <location>
        <begin position="386"/>
        <end position="406"/>
    </location>
</feature>
<sequence length="622" mass="66540">MDSRTNTLHYQTFPTKPPSGKGRPPGFGTPRSRRASFSSRQSSGVRGRWEDDDAVSIAEDVDFLGNGNDGNGRKSCASAPTRQLAVLAILSLAEQTALNSISPYLPHMTASFPGIDSTKVGLYVGVIASSFAAAQVATNFFWGRLSDRIGRKPVILFGTLGTAAGFLAFGYVKNLWQAAVVQAFIGVVNGNAGVVSTVLGEITDKHNQGSSFAYLPMVYGLGSILGPIMGGLLAGPPSLMVSKQYPFLLPNLVSTVILLVDFAISMFYLEESLEQAQELPPLGTRVQNLFFWLWQFTAGAAKPSYLRGKFENHRRKGPQATCTNHQHRHHKHTVQDCPHNAHHPSAISRRSSTAIGSPPRLFPRSRSLSRNSAEEEFKEIILTPSILLLLAAYFVFNLSNITFSSLYPIFVSTSPPTGRGLSPREIGLTLSFTGVAAILFQICAGIGTNITDKIGNKNGFQLAMVGMVASFFLMPLTWSEGKWLMYGSISGVLLIKSIANVLGFTSALILVTNASPDKSVLGRINGLAQTLAAAGRAVGPFLSGGLWSLAVKEGGGRRAGWLTWGGFGGVAVVGVGLAMGIRGGQMETEGDEEEVSSYVPTILNNKDHLYFHSPVAVSSQSP</sequence>
<feature type="transmembrane region" description="Helical" evidence="7">
    <location>
        <begin position="426"/>
        <end position="447"/>
    </location>
</feature>
<keyword evidence="2" id="KW-0813">Transport</keyword>
<evidence type="ECO:0000256" key="7">
    <source>
        <dbReference type="SAM" id="Phobius"/>
    </source>
</evidence>
<feature type="compositionally biased region" description="Low complexity" evidence="6">
    <location>
        <begin position="357"/>
        <end position="367"/>
    </location>
</feature>
<dbReference type="PRINTS" id="PR01035">
    <property type="entry name" value="TCRTETA"/>
</dbReference>
<name>A0A3N4LXZ4_9PEZI</name>
<dbReference type="InterPro" id="IPR036259">
    <property type="entry name" value="MFS_trans_sf"/>
</dbReference>
<dbReference type="EMBL" id="ML121531">
    <property type="protein sequence ID" value="RPB27660.1"/>
    <property type="molecule type" value="Genomic_DNA"/>
</dbReference>
<dbReference type="OrthoDB" id="10262656at2759"/>
<dbReference type="PANTHER" id="PTHR23504:SF39">
    <property type="entry name" value="TRANSPORTER, PUTATIVE (AFU_ORTHOLOGUE AFUA_6G03860)-RELATED"/>
    <property type="match status" value="1"/>
</dbReference>
<comment type="subcellular location">
    <subcellularLocation>
        <location evidence="1">Membrane</location>
        <topology evidence="1">Multi-pass membrane protein</topology>
    </subcellularLocation>
</comment>
<keyword evidence="5 7" id="KW-0472">Membrane</keyword>
<feature type="transmembrane region" description="Helical" evidence="7">
    <location>
        <begin position="247"/>
        <end position="269"/>
    </location>
</feature>
<evidence type="ECO:0000256" key="2">
    <source>
        <dbReference type="ARBA" id="ARBA00022448"/>
    </source>
</evidence>
<keyword evidence="4 7" id="KW-1133">Transmembrane helix</keyword>
<evidence type="ECO:0000256" key="5">
    <source>
        <dbReference type="ARBA" id="ARBA00023136"/>
    </source>
</evidence>
<keyword evidence="3 7" id="KW-0812">Transmembrane</keyword>
<dbReference type="PROSITE" id="PS50850">
    <property type="entry name" value="MFS"/>
    <property type="match status" value="1"/>
</dbReference>
<feature type="domain" description="Major facilitator superfamily (MFS) profile" evidence="8">
    <location>
        <begin position="83"/>
        <end position="586"/>
    </location>
</feature>
<evidence type="ECO:0000256" key="1">
    <source>
        <dbReference type="ARBA" id="ARBA00004141"/>
    </source>
</evidence>
<dbReference type="SUPFAM" id="SSF103473">
    <property type="entry name" value="MFS general substrate transporter"/>
    <property type="match status" value="1"/>
</dbReference>
<accession>A0A3N4LXZ4</accession>
<dbReference type="Pfam" id="PF07690">
    <property type="entry name" value="MFS_1"/>
    <property type="match status" value="1"/>
</dbReference>
<dbReference type="CDD" id="cd17330">
    <property type="entry name" value="MFS_SLC46_TetA_like"/>
    <property type="match status" value="1"/>
</dbReference>
<feature type="compositionally biased region" description="Polar residues" evidence="6">
    <location>
        <begin position="1"/>
        <end position="14"/>
    </location>
</feature>
<feature type="transmembrane region" description="Helical" evidence="7">
    <location>
        <begin position="154"/>
        <end position="172"/>
    </location>
</feature>
<dbReference type="AlphaFoldDB" id="A0A3N4LXZ4"/>
<evidence type="ECO:0000259" key="8">
    <source>
        <dbReference type="PROSITE" id="PS50850"/>
    </source>
</evidence>
<proteinExistence type="predicted"/>
<protein>
    <submittedName>
        <fullName evidence="9">MFS general substrate transporter</fullName>
    </submittedName>
</protein>
<evidence type="ECO:0000313" key="9">
    <source>
        <dbReference type="EMBL" id="RPB27660.1"/>
    </source>
</evidence>
<feature type="transmembrane region" description="Helical" evidence="7">
    <location>
        <begin position="122"/>
        <end position="142"/>
    </location>
</feature>
<organism evidence="9 10">
    <name type="scientific">Terfezia boudieri ATCC MYA-4762</name>
    <dbReference type="NCBI Taxonomy" id="1051890"/>
    <lineage>
        <taxon>Eukaryota</taxon>
        <taxon>Fungi</taxon>
        <taxon>Dikarya</taxon>
        <taxon>Ascomycota</taxon>
        <taxon>Pezizomycotina</taxon>
        <taxon>Pezizomycetes</taxon>
        <taxon>Pezizales</taxon>
        <taxon>Pezizaceae</taxon>
        <taxon>Terfezia</taxon>
    </lineage>
</organism>
<dbReference type="InParanoid" id="A0A3N4LXZ4"/>
<dbReference type="GO" id="GO:0022857">
    <property type="term" value="F:transmembrane transporter activity"/>
    <property type="evidence" value="ECO:0007669"/>
    <property type="project" value="InterPro"/>
</dbReference>
<feature type="region of interest" description="Disordered" evidence="6">
    <location>
        <begin position="1"/>
        <end position="51"/>
    </location>
</feature>
<feature type="transmembrane region" description="Helical" evidence="7">
    <location>
        <begin position="459"/>
        <end position="478"/>
    </location>
</feature>
<dbReference type="Proteomes" id="UP000267821">
    <property type="component" value="Unassembled WGS sequence"/>
</dbReference>
<dbReference type="PANTHER" id="PTHR23504">
    <property type="entry name" value="MAJOR FACILITATOR SUPERFAMILY DOMAIN-CONTAINING PROTEIN 10"/>
    <property type="match status" value="1"/>
</dbReference>